<organism evidence="3 4">
    <name type="scientific">Salinisphaera japonica YTM-1</name>
    <dbReference type="NCBI Taxonomy" id="1209778"/>
    <lineage>
        <taxon>Bacteria</taxon>
        <taxon>Pseudomonadati</taxon>
        <taxon>Pseudomonadota</taxon>
        <taxon>Gammaproteobacteria</taxon>
        <taxon>Salinisphaerales</taxon>
        <taxon>Salinisphaeraceae</taxon>
        <taxon>Salinisphaera</taxon>
    </lineage>
</organism>
<dbReference type="SMART" id="SM00972">
    <property type="entry name" value="SCPU"/>
    <property type="match status" value="1"/>
</dbReference>
<proteinExistence type="predicted"/>
<comment type="caution">
    <text evidence="3">The sequence shown here is derived from an EMBL/GenBank/DDBJ whole genome shotgun (WGS) entry which is preliminary data.</text>
</comment>
<dbReference type="Proteomes" id="UP000285310">
    <property type="component" value="Unassembled WGS sequence"/>
</dbReference>
<dbReference type="InParanoid" id="A0A423PGU2"/>
<keyword evidence="4" id="KW-1185">Reference proteome</keyword>
<feature type="signal peptide" evidence="1">
    <location>
        <begin position="1"/>
        <end position="15"/>
    </location>
</feature>
<keyword evidence="1" id="KW-0732">Signal</keyword>
<evidence type="ECO:0000313" key="3">
    <source>
        <dbReference type="EMBL" id="ROO24832.1"/>
    </source>
</evidence>
<evidence type="ECO:0000256" key="1">
    <source>
        <dbReference type="SAM" id="SignalP"/>
    </source>
</evidence>
<dbReference type="InterPro" id="IPR007893">
    <property type="entry name" value="Spore_coat_U/FanG"/>
</dbReference>
<dbReference type="PANTHER" id="PTHR37089:SF4">
    <property type="entry name" value="EXPORTED PROTEIN"/>
    <property type="match status" value="1"/>
</dbReference>
<keyword evidence="3" id="KW-0167">Capsid protein</keyword>
<gene>
    <name evidence="3" type="ORF">SAJA_13580</name>
</gene>
<name>A0A423PGU2_9GAMM</name>
<keyword evidence="3" id="KW-0946">Virion</keyword>
<accession>A0A423PGU2</accession>
<reference evidence="3 4" key="1">
    <citation type="submission" date="2013-10" db="EMBL/GenBank/DDBJ databases">
        <title>Salinisphaera japonica YTM-1 Genome Sequencing.</title>
        <authorList>
            <person name="Lai Q."/>
            <person name="Li C."/>
            <person name="Shao Z."/>
        </authorList>
    </citation>
    <scope>NUCLEOTIDE SEQUENCE [LARGE SCALE GENOMIC DNA]</scope>
    <source>
        <strain evidence="3 4">YTM-1</strain>
    </source>
</reference>
<dbReference type="Pfam" id="PF05229">
    <property type="entry name" value="SCPU"/>
    <property type="match status" value="1"/>
</dbReference>
<dbReference type="EMBL" id="AYKG01000056">
    <property type="protein sequence ID" value="ROO24832.1"/>
    <property type="molecule type" value="Genomic_DNA"/>
</dbReference>
<sequence length="164" mass="16535">MGVALLMLAAAPAFAATKTSSFQVSATVLANCTIDSTNLAFGNYDPLATGPVNQTSTVNVRCTLATPYTVGLNTGANAGSSGTAFANRSMVGPAGNLLKYQLYTDAGRTAIWGDGTNGTQTISGTGTGVLIASPQARTVYGQIPGGQDVQPGAYSDTVVATITY</sequence>
<protein>
    <submittedName>
        <fullName evidence="3">Spore coat protein</fullName>
    </submittedName>
</protein>
<dbReference type="AlphaFoldDB" id="A0A423PGU2"/>
<evidence type="ECO:0000313" key="4">
    <source>
        <dbReference type="Proteomes" id="UP000285310"/>
    </source>
</evidence>
<feature type="domain" description="Spore coat protein U/FanG" evidence="2">
    <location>
        <begin position="19"/>
        <end position="161"/>
    </location>
</feature>
<evidence type="ECO:0000259" key="2">
    <source>
        <dbReference type="Pfam" id="PF05229"/>
    </source>
</evidence>
<dbReference type="InterPro" id="IPR053167">
    <property type="entry name" value="Spore_coat_component"/>
</dbReference>
<dbReference type="PANTHER" id="PTHR37089">
    <property type="entry name" value="PROTEIN U-RELATED"/>
    <property type="match status" value="1"/>
</dbReference>
<feature type="chain" id="PRO_5019038120" evidence="1">
    <location>
        <begin position="16"/>
        <end position="164"/>
    </location>
</feature>